<dbReference type="EMBL" id="JACHGF010000003">
    <property type="protein sequence ID" value="MBB5284195.1"/>
    <property type="molecule type" value="Genomic_DNA"/>
</dbReference>
<keyword evidence="3" id="KW-1185">Reference proteome</keyword>
<dbReference type="PROSITE" id="PS51257">
    <property type="entry name" value="PROKAR_LIPOPROTEIN"/>
    <property type="match status" value="1"/>
</dbReference>
<comment type="caution">
    <text evidence="2">The sequence shown here is derived from an EMBL/GenBank/DDBJ whole genome shotgun (WGS) entry which is preliminary data.</text>
</comment>
<evidence type="ECO:0000256" key="1">
    <source>
        <dbReference type="SAM" id="SignalP"/>
    </source>
</evidence>
<proteinExistence type="predicted"/>
<evidence type="ECO:0000313" key="2">
    <source>
        <dbReference type="EMBL" id="MBB5284195.1"/>
    </source>
</evidence>
<keyword evidence="1" id="KW-0732">Signal</keyword>
<protein>
    <submittedName>
        <fullName evidence="2">Uncharacterized protein</fullName>
    </submittedName>
</protein>
<accession>A0A840TMN2</accession>
<dbReference type="RefSeq" id="WP_184174151.1">
    <property type="nucleotide sequence ID" value="NZ_JACHGF010000003.1"/>
</dbReference>
<organism evidence="2 3">
    <name type="scientific">Rhabdobacter roseus</name>
    <dbReference type="NCBI Taxonomy" id="1655419"/>
    <lineage>
        <taxon>Bacteria</taxon>
        <taxon>Pseudomonadati</taxon>
        <taxon>Bacteroidota</taxon>
        <taxon>Cytophagia</taxon>
        <taxon>Cytophagales</taxon>
        <taxon>Cytophagaceae</taxon>
        <taxon>Rhabdobacter</taxon>
    </lineage>
</organism>
<evidence type="ECO:0000313" key="3">
    <source>
        <dbReference type="Proteomes" id="UP000557307"/>
    </source>
</evidence>
<feature type="signal peptide" evidence="1">
    <location>
        <begin position="1"/>
        <end position="21"/>
    </location>
</feature>
<dbReference type="Proteomes" id="UP000557307">
    <property type="component" value="Unassembled WGS sequence"/>
</dbReference>
<gene>
    <name evidence="2" type="ORF">HNQ92_002338</name>
</gene>
<name>A0A840TMN2_9BACT</name>
<feature type="chain" id="PRO_5032950588" evidence="1">
    <location>
        <begin position="22"/>
        <end position="174"/>
    </location>
</feature>
<dbReference type="AlphaFoldDB" id="A0A840TMN2"/>
<reference evidence="2 3" key="1">
    <citation type="submission" date="2020-08" db="EMBL/GenBank/DDBJ databases">
        <title>Genomic Encyclopedia of Type Strains, Phase IV (KMG-IV): sequencing the most valuable type-strain genomes for metagenomic binning, comparative biology and taxonomic classification.</title>
        <authorList>
            <person name="Goeker M."/>
        </authorList>
    </citation>
    <scope>NUCLEOTIDE SEQUENCE [LARGE SCALE GENOMIC DNA]</scope>
    <source>
        <strain evidence="2 3">DSM 105074</strain>
    </source>
</reference>
<sequence>MRPIIYLFVCCSLLLVSCVDVPNFDDTPRIAFNNIDKFEVFDSFSQTNSDSVVITIDFEDGDGDLGLSPAERSDTNLINAIYRDWGNYEYTTLRLVNGRFEELPSSVSGKLFFPVLKRDGKAGPIKGKLDFSVIYFQDRFTRPATVKYRVRIRDRALRVSNVIETDTITVSLAQ</sequence>